<evidence type="ECO:0000256" key="2">
    <source>
        <dbReference type="ARBA" id="ARBA00023180"/>
    </source>
</evidence>
<gene>
    <name evidence="5" type="primary">LOC113520055</name>
</gene>
<accession>A0A6J1WX91</accession>
<dbReference type="RefSeq" id="XP_026761117.2">
    <property type="nucleotide sequence ID" value="XM_026905316.3"/>
</dbReference>
<feature type="chain" id="PRO_5046376120" evidence="3">
    <location>
        <begin position="22"/>
        <end position="222"/>
    </location>
</feature>
<dbReference type="PANTHER" id="PTHR13234:SF68">
    <property type="entry name" value="GH19763P"/>
    <property type="match status" value="1"/>
</dbReference>
<dbReference type="InParanoid" id="A0A6J1WX91"/>
<evidence type="ECO:0000256" key="3">
    <source>
        <dbReference type="SAM" id="SignalP"/>
    </source>
</evidence>
<proteinExistence type="inferred from homology"/>
<organism evidence="4 5">
    <name type="scientific">Galleria mellonella</name>
    <name type="common">Greater wax moth</name>
    <dbReference type="NCBI Taxonomy" id="7137"/>
    <lineage>
        <taxon>Eukaryota</taxon>
        <taxon>Metazoa</taxon>
        <taxon>Ecdysozoa</taxon>
        <taxon>Arthropoda</taxon>
        <taxon>Hexapoda</taxon>
        <taxon>Insecta</taxon>
        <taxon>Pterygota</taxon>
        <taxon>Neoptera</taxon>
        <taxon>Endopterygota</taxon>
        <taxon>Lepidoptera</taxon>
        <taxon>Glossata</taxon>
        <taxon>Ditrysia</taxon>
        <taxon>Pyraloidea</taxon>
        <taxon>Pyralidae</taxon>
        <taxon>Galleriinae</taxon>
        <taxon>Galleria</taxon>
    </lineage>
</organism>
<dbReference type="InterPro" id="IPR004911">
    <property type="entry name" value="Interferon-induced_GILT"/>
</dbReference>
<comment type="similarity">
    <text evidence="1">Belongs to the GILT family.</text>
</comment>
<sequence>MLSNILFTFFLCSLVLVAVVANHIQAVNGRIKITTLTTAGCPDTVRFINEQLAPAYEAYGELLDIEFVPWGRTVRYDNGTFYCQFSQVNCWANRLQRCVLNLLKDNQDAQMRYMTCEFGTVQPAFHNNSYLCAVNEGLSLVDVDYCLNNRELDNLDDIAEEASQEPMEVINFVPAIVINDIVDYDIHSETLKRLESMVCFALADINNTDVSFCHVDVNFNRN</sequence>
<evidence type="ECO:0000256" key="1">
    <source>
        <dbReference type="ARBA" id="ARBA00005679"/>
    </source>
</evidence>
<evidence type="ECO:0000313" key="4">
    <source>
        <dbReference type="Proteomes" id="UP001652740"/>
    </source>
</evidence>
<dbReference type="Proteomes" id="UP001652740">
    <property type="component" value="Unplaced"/>
</dbReference>
<dbReference type="GO" id="GO:0016671">
    <property type="term" value="F:oxidoreductase activity, acting on a sulfur group of donors, disulfide as acceptor"/>
    <property type="evidence" value="ECO:0007669"/>
    <property type="project" value="InterPro"/>
</dbReference>
<evidence type="ECO:0000313" key="5">
    <source>
        <dbReference type="RefSeq" id="XP_026761117.2"/>
    </source>
</evidence>
<keyword evidence="3" id="KW-0732">Signal</keyword>
<dbReference type="AlphaFoldDB" id="A0A6J1WX91"/>
<dbReference type="PANTHER" id="PTHR13234">
    <property type="entry name" value="GAMMA-INTERFERON INDUCIBLE LYSOSOMAL THIOL REDUCTASE GILT"/>
    <property type="match status" value="1"/>
</dbReference>
<name>A0A6J1WX91_GALME</name>
<dbReference type="Pfam" id="PF03227">
    <property type="entry name" value="GILT"/>
    <property type="match status" value="1"/>
</dbReference>
<reference evidence="5" key="1">
    <citation type="submission" date="2025-08" db="UniProtKB">
        <authorList>
            <consortium name="RefSeq"/>
        </authorList>
    </citation>
    <scope>IDENTIFICATION</scope>
    <source>
        <tissue evidence="5">Whole larvae</tissue>
    </source>
</reference>
<protein>
    <submittedName>
        <fullName evidence="5">GILT-like protein 1</fullName>
    </submittedName>
</protein>
<feature type="signal peptide" evidence="3">
    <location>
        <begin position="1"/>
        <end position="21"/>
    </location>
</feature>
<dbReference type="GeneID" id="113520055"/>
<dbReference type="KEGG" id="gmw:113520055"/>
<keyword evidence="4" id="KW-1185">Reference proteome</keyword>
<keyword evidence="2" id="KW-0325">Glycoprotein</keyword>